<reference evidence="2" key="1">
    <citation type="submission" date="2023-06" db="EMBL/GenBank/DDBJ databases">
        <authorList>
            <consortium name="Lawrence Berkeley National Laboratory"/>
            <person name="Ahrendt S."/>
            <person name="Sahu N."/>
            <person name="Indic B."/>
            <person name="Wong-Bajracharya J."/>
            <person name="Merenyi Z."/>
            <person name="Ke H.-M."/>
            <person name="Monk M."/>
            <person name="Kocsube S."/>
            <person name="Drula E."/>
            <person name="Lipzen A."/>
            <person name="Balint B."/>
            <person name="Henrissat B."/>
            <person name="Andreopoulos B."/>
            <person name="Martin F.M."/>
            <person name="Harder C.B."/>
            <person name="Rigling D."/>
            <person name="Ford K.L."/>
            <person name="Foster G.D."/>
            <person name="Pangilinan J."/>
            <person name="Papanicolaou A."/>
            <person name="Barry K."/>
            <person name="LaButti K."/>
            <person name="Viragh M."/>
            <person name="Koriabine M."/>
            <person name="Yan M."/>
            <person name="Riley R."/>
            <person name="Champramary S."/>
            <person name="Plett K.L."/>
            <person name="Tsai I.J."/>
            <person name="Slot J."/>
            <person name="Sipos G."/>
            <person name="Plett J."/>
            <person name="Nagy L.G."/>
            <person name="Grigoriev I.V."/>
        </authorList>
    </citation>
    <scope>NUCLEOTIDE SEQUENCE</scope>
    <source>
        <strain evidence="2">FPL87.14</strain>
    </source>
</reference>
<evidence type="ECO:0000313" key="3">
    <source>
        <dbReference type="Proteomes" id="UP001175226"/>
    </source>
</evidence>
<name>A0AA39J6C2_9AGAR</name>
<dbReference type="AlphaFoldDB" id="A0AA39J6C2"/>
<protein>
    <submittedName>
        <fullName evidence="2">Uncharacterized protein</fullName>
    </submittedName>
</protein>
<gene>
    <name evidence="2" type="ORF">EV421DRAFT_1220222</name>
</gene>
<keyword evidence="1" id="KW-0732">Signal</keyword>
<sequence length="154" mass="18316">MNLTARSLLLIRVTTMTLTMLKSRVTVGHYQRSWLPIISIIFDLSFKKRVLSLVSFVFSSTFDPLCPFRPNIMCRRRHVRNVYLCCGHTVNLREEIIRCEESKCKFSLFHPRSCKPPACLRTCWQYLRYPEQYSPNIDRYCPSCYREMQYRGGQ</sequence>
<organism evidence="2 3">
    <name type="scientific">Armillaria borealis</name>
    <dbReference type="NCBI Taxonomy" id="47425"/>
    <lineage>
        <taxon>Eukaryota</taxon>
        <taxon>Fungi</taxon>
        <taxon>Dikarya</taxon>
        <taxon>Basidiomycota</taxon>
        <taxon>Agaricomycotina</taxon>
        <taxon>Agaricomycetes</taxon>
        <taxon>Agaricomycetidae</taxon>
        <taxon>Agaricales</taxon>
        <taxon>Marasmiineae</taxon>
        <taxon>Physalacriaceae</taxon>
        <taxon>Armillaria</taxon>
    </lineage>
</organism>
<dbReference type="Proteomes" id="UP001175226">
    <property type="component" value="Unassembled WGS sequence"/>
</dbReference>
<keyword evidence="3" id="KW-1185">Reference proteome</keyword>
<evidence type="ECO:0000256" key="1">
    <source>
        <dbReference type="SAM" id="SignalP"/>
    </source>
</evidence>
<feature type="signal peptide" evidence="1">
    <location>
        <begin position="1"/>
        <end position="19"/>
    </location>
</feature>
<dbReference type="EMBL" id="JAUEPT010000061">
    <property type="protein sequence ID" value="KAK0435609.1"/>
    <property type="molecule type" value="Genomic_DNA"/>
</dbReference>
<accession>A0AA39J6C2</accession>
<comment type="caution">
    <text evidence="2">The sequence shown here is derived from an EMBL/GenBank/DDBJ whole genome shotgun (WGS) entry which is preliminary data.</text>
</comment>
<proteinExistence type="predicted"/>
<evidence type="ECO:0000313" key="2">
    <source>
        <dbReference type="EMBL" id="KAK0435609.1"/>
    </source>
</evidence>
<feature type="chain" id="PRO_5041216176" evidence="1">
    <location>
        <begin position="20"/>
        <end position="154"/>
    </location>
</feature>